<sequence>MQQLGLILNDSLSAQDLPFINLPAPTPTAVSRPTNATVPLTAETAFLLQTYLRTVATWMDLFDHSLTYQLGVPRLTLSSPLLFHCTCAFTAKYLALSRASQKTSWTPVAQYHYGEALGLLIQLLNNPSQENVSTLLTAIILLSSYEVIGSLGQEHRKHFLASFSLIRGFGISASSTGIDRANFWIYVRHEISVALATEKPLILGPEEWNVHWEEGEAREDVLGNHILWIMARVINLVFREETETNTGMKEREDMLREVEQWREGLSDTFTGIPYGEADEEGFRKVYFTVSAAAAAAFWYHIIHILLYAEPILQDAAYKPEIQHHAMKVTNIAISEFPDSVRVFATHGLFYAAKHINGIARKARIWNVLHDVENELGYHTRSIINRLQELVERGS</sequence>
<accession>A0ACB6Q8C8</accession>
<gene>
    <name evidence="1" type="ORF">BDR25DRAFT_115814</name>
</gene>
<comment type="caution">
    <text evidence="1">The sequence shown here is derived from an EMBL/GenBank/DDBJ whole genome shotgun (WGS) entry which is preliminary data.</text>
</comment>
<organism evidence="1 2">
    <name type="scientific">Lindgomyces ingoldianus</name>
    <dbReference type="NCBI Taxonomy" id="673940"/>
    <lineage>
        <taxon>Eukaryota</taxon>
        <taxon>Fungi</taxon>
        <taxon>Dikarya</taxon>
        <taxon>Ascomycota</taxon>
        <taxon>Pezizomycotina</taxon>
        <taxon>Dothideomycetes</taxon>
        <taxon>Pleosporomycetidae</taxon>
        <taxon>Pleosporales</taxon>
        <taxon>Lindgomycetaceae</taxon>
        <taxon>Lindgomyces</taxon>
    </lineage>
</organism>
<reference evidence="1" key="1">
    <citation type="journal article" date="2020" name="Stud. Mycol.">
        <title>101 Dothideomycetes genomes: a test case for predicting lifestyles and emergence of pathogens.</title>
        <authorList>
            <person name="Haridas S."/>
            <person name="Albert R."/>
            <person name="Binder M."/>
            <person name="Bloem J."/>
            <person name="Labutti K."/>
            <person name="Salamov A."/>
            <person name="Andreopoulos B."/>
            <person name="Baker S."/>
            <person name="Barry K."/>
            <person name="Bills G."/>
            <person name="Bluhm B."/>
            <person name="Cannon C."/>
            <person name="Castanera R."/>
            <person name="Culley D."/>
            <person name="Daum C."/>
            <person name="Ezra D."/>
            <person name="Gonzalez J."/>
            <person name="Henrissat B."/>
            <person name="Kuo A."/>
            <person name="Liang C."/>
            <person name="Lipzen A."/>
            <person name="Lutzoni F."/>
            <person name="Magnuson J."/>
            <person name="Mondo S."/>
            <person name="Nolan M."/>
            <person name="Ohm R."/>
            <person name="Pangilinan J."/>
            <person name="Park H.-J."/>
            <person name="Ramirez L."/>
            <person name="Alfaro M."/>
            <person name="Sun H."/>
            <person name="Tritt A."/>
            <person name="Yoshinaga Y."/>
            <person name="Zwiers L.-H."/>
            <person name="Turgeon B."/>
            <person name="Goodwin S."/>
            <person name="Spatafora J."/>
            <person name="Crous P."/>
            <person name="Grigoriev I."/>
        </authorList>
    </citation>
    <scope>NUCLEOTIDE SEQUENCE</scope>
    <source>
        <strain evidence="1">ATCC 200398</strain>
    </source>
</reference>
<protein>
    <submittedName>
        <fullName evidence="1">Uncharacterized protein</fullName>
    </submittedName>
</protein>
<keyword evidence="2" id="KW-1185">Reference proteome</keyword>
<evidence type="ECO:0000313" key="2">
    <source>
        <dbReference type="Proteomes" id="UP000799755"/>
    </source>
</evidence>
<dbReference type="EMBL" id="MU003553">
    <property type="protein sequence ID" value="KAF2463174.1"/>
    <property type="molecule type" value="Genomic_DNA"/>
</dbReference>
<dbReference type="Proteomes" id="UP000799755">
    <property type="component" value="Unassembled WGS sequence"/>
</dbReference>
<name>A0ACB6Q8C8_9PLEO</name>
<evidence type="ECO:0000313" key="1">
    <source>
        <dbReference type="EMBL" id="KAF2463174.1"/>
    </source>
</evidence>
<proteinExistence type="predicted"/>